<evidence type="ECO:0000313" key="19">
    <source>
        <dbReference type="Proteomes" id="UP000005850"/>
    </source>
</evidence>
<keyword evidence="10 14" id="KW-0479">Metal-binding</keyword>
<keyword evidence="8 14" id="KW-0963">Cytoplasm</keyword>
<evidence type="ECO:0000256" key="12">
    <source>
        <dbReference type="ARBA" id="ARBA00022801"/>
    </source>
</evidence>
<feature type="binding site" evidence="14 15">
    <location>
        <position position="80"/>
    </location>
    <ligand>
        <name>a divalent metal cation</name>
        <dbReference type="ChEBI" id="CHEBI:60240"/>
    </ligand>
</feature>
<keyword evidence="19" id="KW-1185">Reference proteome</keyword>
<dbReference type="RefSeq" id="WP_003336883.1">
    <property type="nucleotide sequence ID" value="NZ_CP007806.1"/>
</dbReference>
<evidence type="ECO:0000256" key="14">
    <source>
        <dbReference type="HAMAP-Rule" id="MF_00052"/>
    </source>
</evidence>
<dbReference type="InterPro" id="IPR001352">
    <property type="entry name" value="RNase_HII/HIII"/>
</dbReference>
<dbReference type="InterPro" id="IPR036397">
    <property type="entry name" value="RNaseH_sf"/>
</dbReference>
<evidence type="ECO:0000256" key="8">
    <source>
        <dbReference type="ARBA" id="ARBA00022490"/>
    </source>
</evidence>
<dbReference type="PROSITE" id="PS51975">
    <property type="entry name" value="RNASE_H_2"/>
    <property type="match status" value="1"/>
</dbReference>
<comment type="subcellular location">
    <subcellularLocation>
        <location evidence="4 14">Cytoplasm</location>
    </subcellularLocation>
</comment>
<dbReference type="Proteomes" id="UP000005850">
    <property type="component" value="Chromosome"/>
</dbReference>
<dbReference type="KEGG" id="blr:BRLA_c033270"/>
<evidence type="ECO:0000256" key="7">
    <source>
        <dbReference type="ARBA" id="ARBA00019179"/>
    </source>
</evidence>
<keyword evidence="9 14" id="KW-0540">Nuclease</keyword>
<proteinExistence type="inferred from homology"/>
<dbReference type="EC" id="3.1.26.4" evidence="6 14"/>
<dbReference type="SUPFAM" id="SSF53098">
    <property type="entry name" value="Ribonuclease H-like"/>
    <property type="match status" value="1"/>
</dbReference>
<accession>A0A075R723</accession>
<dbReference type="PANTHER" id="PTHR10954:SF18">
    <property type="entry name" value="RIBONUCLEASE HII"/>
    <property type="match status" value="1"/>
</dbReference>
<comment type="function">
    <text evidence="3 14 16">Endonuclease that specifically degrades the RNA of RNA-DNA hybrids.</text>
</comment>
<keyword evidence="13 14" id="KW-0464">Manganese</keyword>
<evidence type="ECO:0000256" key="6">
    <source>
        <dbReference type="ARBA" id="ARBA00012180"/>
    </source>
</evidence>
<dbReference type="GO" id="GO:0003723">
    <property type="term" value="F:RNA binding"/>
    <property type="evidence" value="ECO:0007669"/>
    <property type="project" value="UniProtKB-UniRule"/>
</dbReference>
<evidence type="ECO:0000256" key="16">
    <source>
        <dbReference type="RuleBase" id="RU003515"/>
    </source>
</evidence>
<evidence type="ECO:0000256" key="10">
    <source>
        <dbReference type="ARBA" id="ARBA00022723"/>
    </source>
</evidence>
<dbReference type="GO" id="GO:0004523">
    <property type="term" value="F:RNA-DNA hybrid ribonuclease activity"/>
    <property type="evidence" value="ECO:0007669"/>
    <property type="project" value="UniProtKB-UniRule"/>
</dbReference>
<dbReference type="NCBIfam" id="NF000595">
    <property type="entry name" value="PRK00015.1-3"/>
    <property type="match status" value="1"/>
</dbReference>
<evidence type="ECO:0000256" key="13">
    <source>
        <dbReference type="ARBA" id="ARBA00023211"/>
    </source>
</evidence>
<evidence type="ECO:0000313" key="18">
    <source>
        <dbReference type="EMBL" id="AIG27639.1"/>
    </source>
</evidence>
<dbReference type="InterPro" id="IPR022898">
    <property type="entry name" value="RNase_HII"/>
</dbReference>
<dbReference type="eggNOG" id="COG0164">
    <property type="taxonomic scope" value="Bacteria"/>
</dbReference>
<evidence type="ECO:0000256" key="3">
    <source>
        <dbReference type="ARBA" id="ARBA00004065"/>
    </source>
</evidence>
<comment type="catalytic activity">
    <reaction evidence="1 14 15 16">
        <text>Endonucleolytic cleavage to 5'-phosphomonoester.</text>
        <dbReference type="EC" id="3.1.26.4"/>
    </reaction>
</comment>
<evidence type="ECO:0000256" key="2">
    <source>
        <dbReference type="ARBA" id="ARBA00001946"/>
    </source>
</evidence>
<dbReference type="HOGENOM" id="CLU_036532_2_1_9"/>
<feature type="domain" description="RNase H type-2" evidence="17">
    <location>
        <begin position="74"/>
        <end position="260"/>
    </location>
</feature>
<keyword evidence="12 14" id="KW-0378">Hydrolase</keyword>
<dbReference type="NCBIfam" id="NF000594">
    <property type="entry name" value="PRK00015.1-1"/>
    <property type="match status" value="1"/>
</dbReference>
<comment type="similarity">
    <text evidence="5 14 16">Belongs to the RNase HII family.</text>
</comment>
<dbReference type="PANTHER" id="PTHR10954">
    <property type="entry name" value="RIBONUCLEASE H2 SUBUNIT A"/>
    <property type="match status" value="1"/>
</dbReference>
<evidence type="ECO:0000256" key="1">
    <source>
        <dbReference type="ARBA" id="ARBA00000077"/>
    </source>
</evidence>
<dbReference type="GO" id="GO:0030145">
    <property type="term" value="F:manganese ion binding"/>
    <property type="evidence" value="ECO:0007669"/>
    <property type="project" value="UniProtKB-UniRule"/>
</dbReference>
<evidence type="ECO:0000259" key="17">
    <source>
        <dbReference type="PROSITE" id="PS51975"/>
    </source>
</evidence>
<gene>
    <name evidence="18" type="primary">hII</name>
    <name evidence="14" type="synonym">rnhB</name>
    <name evidence="18" type="ORF">BRLA_c033270</name>
</gene>
<dbReference type="EMBL" id="CP007806">
    <property type="protein sequence ID" value="AIG27639.1"/>
    <property type="molecule type" value="Genomic_DNA"/>
</dbReference>
<evidence type="ECO:0000256" key="11">
    <source>
        <dbReference type="ARBA" id="ARBA00022759"/>
    </source>
</evidence>
<feature type="binding site" evidence="14 15">
    <location>
        <position position="81"/>
    </location>
    <ligand>
        <name>a divalent metal cation</name>
        <dbReference type="ChEBI" id="CHEBI:60240"/>
    </ligand>
</feature>
<comment type="cofactor">
    <cofactor evidence="14 15">
        <name>Mn(2+)</name>
        <dbReference type="ChEBI" id="CHEBI:29035"/>
    </cofactor>
    <cofactor evidence="14 15">
        <name>Mg(2+)</name>
        <dbReference type="ChEBI" id="CHEBI:18420"/>
    </cofactor>
    <text evidence="14 15">Manganese or magnesium. Binds 1 divalent metal ion per monomer in the absence of substrate. May bind a second metal ion after substrate binding.</text>
</comment>
<dbReference type="Gene3D" id="3.30.420.10">
    <property type="entry name" value="Ribonuclease H-like superfamily/Ribonuclease H"/>
    <property type="match status" value="1"/>
</dbReference>
<dbReference type="HAMAP" id="MF_00052_B">
    <property type="entry name" value="RNase_HII_B"/>
    <property type="match status" value="1"/>
</dbReference>
<evidence type="ECO:0000256" key="4">
    <source>
        <dbReference type="ARBA" id="ARBA00004496"/>
    </source>
</evidence>
<dbReference type="GO" id="GO:0006298">
    <property type="term" value="P:mismatch repair"/>
    <property type="evidence" value="ECO:0007669"/>
    <property type="project" value="TreeGrafter"/>
</dbReference>
<reference evidence="18 19" key="1">
    <citation type="journal article" date="2011" name="J. Bacteriol.">
        <title>Genome sequence of Brevibacillus laterosporus LMG 15441, a pathogen of invertebrates.</title>
        <authorList>
            <person name="Djukic M."/>
            <person name="Poehlein A."/>
            <person name="Thurmer A."/>
            <person name="Daniel R."/>
        </authorList>
    </citation>
    <scope>NUCLEOTIDE SEQUENCE [LARGE SCALE GENOMIC DNA]</scope>
    <source>
        <strain evidence="18 19">LMG 15441</strain>
    </source>
</reference>
<dbReference type="GO" id="GO:0005737">
    <property type="term" value="C:cytoplasm"/>
    <property type="evidence" value="ECO:0007669"/>
    <property type="project" value="UniProtKB-SubCell"/>
</dbReference>
<organism evidence="18 19">
    <name type="scientific">Brevibacillus laterosporus LMG 15441</name>
    <dbReference type="NCBI Taxonomy" id="1042163"/>
    <lineage>
        <taxon>Bacteria</taxon>
        <taxon>Bacillati</taxon>
        <taxon>Bacillota</taxon>
        <taxon>Bacilli</taxon>
        <taxon>Bacillales</taxon>
        <taxon>Paenibacillaceae</taxon>
        <taxon>Brevibacillus</taxon>
    </lineage>
</organism>
<dbReference type="InterPro" id="IPR024567">
    <property type="entry name" value="RNase_HII/HIII_dom"/>
</dbReference>
<dbReference type="GO" id="GO:0032299">
    <property type="term" value="C:ribonuclease H2 complex"/>
    <property type="evidence" value="ECO:0007669"/>
    <property type="project" value="TreeGrafter"/>
</dbReference>
<dbReference type="FunFam" id="3.30.420.10:FF:000006">
    <property type="entry name" value="Ribonuclease HII"/>
    <property type="match status" value="1"/>
</dbReference>
<sequence length="260" mass="28599">MNIAEMSIQKIREWVEGADQLSSKERLELSTDPRKGVQAIWRRFIAQENHLKKQQALWEAMTETEKLYWAQGNQYIVGIDEVGRGPLAGPVVASAVCLPADFYLPGLNDSKKVNVTMREAYYEVIMREAIAVGIGIVSAERIDEINILEATREAMYTAINDAGITPDLCLIDAVHLPRLEAPQLSIIGGDGKSISIAAASIVAKVTRDRLMEAYAAEYPVYGFEQNAGYGTAEHLQALRTHGPSALHRKTFGGVKELITG</sequence>
<protein>
    <recommendedName>
        <fullName evidence="7 14">Ribonuclease HII</fullName>
        <shortName evidence="14">RNase HII</shortName>
        <ecNumber evidence="6 14">3.1.26.4</ecNumber>
    </recommendedName>
</protein>
<dbReference type="CDD" id="cd07182">
    <property type="entry name" value="RNase_HII_bacteria_HII_like"/>
    <property type="match status" value="1"/>
</dbReference>
<evidence type="ECO:0000256" key="15">
    <source>
        <dbReference type="PROSITE-ProRule" id="PRU01319"/>
    </source>
</evidence>
<dbReference type="InterPro" id="IPR012337">
    <property type="entry name" value="RNaseH-like_sf"/>
</dbReference>
<dbReference type="GO" id="GO:0043137">
    <property type="term" value="P:DNA replication, removal of RNA primer"/>
    <property type="evidence" value="ECO:0007669"/>
    <property type="project" value="TreeGrafter"/>
</dbReference>
<dbReference type="AlphaFoldDB" id="A0A075R723"/>
<name>A0A075R723_BRELA</name>
<dbReference type="STRING" id="1042163.BRLA_c033270"/>
<comment type="cofactor">
    <cofactor evidence="2">
        <name>Mg(2+)</name>
        <dbReference type="ChEBI" id="CHEBI:18420"/>
    </cofactor>
</comment>
<feature type="binding site" evidence="14 15">
    <location>
        <position position="172"/>
    </location>
    <ligand>
        <name>a divalent metal cation</name>
        <dbReference type="ChEBI" id="CHEBI:60240"/>
    </ligand>
</feature>
<evidence type="ECO:0000256" key="5">
    <source>
        <dbReference type="ARBA" id="ARBA00007383"/>
    </source>
</evidence>
<keyword evidence="11 14" id="KW-0255">Endonuclease</keyword>
<evidence type="ECO:0000256" key="9">
    <source>
        <dbReference type="ARBA" id="ARBA00022722"/>
    </source>
</evidence>
<dbReference type="Pfam" id="PF01351">
    <property type="entry name" value="RNase_HII"/>
    <property type="match status" value="1"/>
</dbReference>